<evidence type="ECO:0000256" key="6">
    <source>
        <dbReference type="ARBA" id="ARBA00022556"/>
    </source>
</evidence>
<comment type="pathway">
    <text evidence="2 13">Glycolipid biosynthesis; lipid IV(A) biosynthesis; lipid IV(A) from (3R)-3-hydroxytetradecanoyl-[acyl-carrier-protein] and UDP-N-acetyl-alpha-D-glucosamine: step 6/6.</text>
</comment>
<evidence type="ECO:0000256" key="4">
    <source>
        <dbReference type="ARBA" id="ARBA00016436"/>
    </source>
</evidence>
<evidence type="ECO:0000256" key="7">
    <source>
        <dbReference type="ARBA" id="ARBA00022679"/>
    </source>
</evidence>
<dbReference type="EC" id="2.7.1.130" evidence="3 13"/>
<evidence type="ECO:0000256" key="8">
    <source>
        <dbReference type="ARBA" id="ARBA00022741"/>
    </source>
</evidence>
<dbReference type="GO" id="GO:0009029">
    <property type="term" value="F:lipid-A 4'-kinase activity"/>
    <property type="evidence" value="ECO:0007669"/>
    <property type="project" value="UniProtKB-UniRule"/>
</dbReference>
<name>A0A5M6CXA5_9BACT</name>
<keyword evidence="7 13" id="KW-0808">Transferase</keyword>
<dbReference type="Gene3D" id="3.40.50.300">
    <property type="entry name" value="P-loop containing nucleotide triphosphate hydrolases"/>
    <property type="match status" value="1"/>
</dbReference>
<dbReference type="RefSeq" id="WP_150079033.1">
    <property type="nucleotide sequence ID" value="NZ_VWOX01000017.1"/>
</dbReference>
<gene>
    <name evidence="13 14" type="primary">lpxK</name>
    <name evidence="14" type="ORF">FYK55_23275</name>
</gene>
<evidence type="ECO:0000313" key="14">
    <source>
        <dbReference type="EMBL" id="KAA5539723.1"/>
    </source>
</evidence>
<dbReference type="InterPro" id="IPR003758">
    <property type="entry name" value="LpxK"/>
</dbReference>
<accession>A0A5M6CXA5</accession>
<evidence type="ECO:0000256" key="10">
    <source>
        <dbReference type="ARBA" id="ARBA00022840"/>
    </source>
</evidence>
<keyword evidence="8 13" id="KW-0547">Nucleotide-binding</keyword>
<dbReference type="Proteomes" id="UP000324479">
    <property type="component" value="Unassembled WGS sequence"/>
</dbReference>
<evidence type="ECO:0000313" key="15">
    <source>
        <dbReference type="Proteomes" id="UP000324479"/>
    </source>
</evidence>
<evidence type="ECO:0000256" key="3">
    <source>
        <dbReference type="ARBA" id="ARBA00012071"/>
    </source>
</evidence>
<dbReference type="SUPFAM" id="SSF52540">
    <property type="entry name" value="P-loop containing nucleoside triphosphate hydrolases"/>
    <property type="match status" value="1"/>
</dbReference>
<comment type="similarity">
    <text evidence="13">Belongs to the LpxK family.</text>
</comment>
<keyword evidence="11 13" id="KW-0443">Lipid metabolism</keyword>
<keyword evidence="6 13" id="KW-0441">Lipid A biosynthesis</keyword>
<evidence type="ECO:0000256" key="9">
    <source>
        <dbReference type="ARBA" id="ARBA00022777"/>
    </source>
</evidence>
<dbReference type="GO" id="GO:0005886">
    <property type="term" value="C:plasma membrane"/>
    <property type="evidence" value="ECO:0007669"/>
    <property type="project" value="TreeGrafter"/>
</dbReference>
<protein>
    <recommendedName>
        <fullName evidence="4 13">Tetraacyldisaccharide 4'-kinase</fullName>
        <ecNumber evidence="3 13">2.7.1.130</ecNumber>
    </recommendedName>
    <alternativeName>
        <fullName evidence="12 13">Lipid A 4'-kinase</fullName>
    </alternativeName>
</protein>
<comment type="caution">
    <text evidence="14">The sequence shown here is derived from an EMBL/GenBank/DDBJ whole genome shotgun (WGS) entry which is preliminary data.</text>
</comment>
<dbReference type="GO" id="GO:0009245">
    <property type="term" value="P:lipid A biosynthetic process"/>
    <property type="evidence" value="ECO:0007669"/>
    <property type="project" value="UniProtKB-UniRule"/>
</dbReference>
<proteinExistence type="inferred from homology"/>
<reference evidence="14 15" key="1">
    <citation type="submission" date="2019-08" db="EMBL/GenBank/DDBJ databases">
        <authorList>
            <person name="Dhanesh K."/>
            <person name="Kumar G."/>
            <person name="Sasikala C."/>
            <person name="Venkata Ramana C."/>
        </authorList>
    </citation>
    <scope>NUCLEOTIDE SEQUENCE [LARGE SCALE GENOMIC DNA]</scope>
    <source>
        <strain evidence="14 15">JC645</strain>
    </source>
</reference>
<evidence type="ECO:0000256" key="11">
    <source>
        <dbReference type="ARBA" id="ARBA00023098"/>
    </source>
</evidence>
<dbReference type="Pfam" id="PF02606">
    <property type="entry name" value="LpxK"/>
    <property type="match status" value="1"/>
</dbReference>
<evidence type="ECO:0000256" key="5">
    <source>
        <dbReference type="ARBA" id="ARBA00022516"/>
    </source>
</evidence>
<sequence length="349" mass="38409">MSGQKHGPVAAAIRCGLSLASVPYRIGVRTRNRRFDRDADAVQHCGVPVVSVGNLTTGGTGKTPVVAYLARWFRDREVRVAIVSRGYGRGDADHNDEAAELHQRLPDVPHLQDPDRVRSAQIAVEELESQLILMDDGFQHRRLHRDLDIVLIDMTCPFGYGHLLPRGLLREPVDGLRRAGAVILTRCDQVDAQAVRTVTATVREHLPSSAPIVASTHQPSQLLTHPDTTGPIDALRRRRVAAVCGIGNPSAFHQTLLDCGAQLVATRSLPDHAEYDRETVQDLDRWVRELDGIDEVICTQKDLVKLQTDRLGGKPLRALVIEADIENTPEFQRSLEAVLAMVLDSSGDV</sequence>
<feature type="binding site" evidence="13">
    <location>
        <begin position="56"/>
        <end position="63"/>
    </location>
    <ligand>
        <name>ATP</name>
        <dbReference type="ChEBI" id="CHEBI:30616"/>
    </ligand>
</feature>
<evidence type="ECO:0000256" key="13">
    <source>
        <dbReference type="HAMAP-Rule" id="MF_00409"/>
    </source>
</evidence>
<dbReference type="AlphaFoldDB" id="A0A5M6CXA5"/>
<evidence type="ECO:0000256" key="12">
    <source>
        <dbReference type="ARBA" id="ARBA00029757"/>
    </source>
</evidence>
<dbReference type="GO" id="GO:0009244">
    <property type="term" value="P:lipopolysaccharide core region biosynthetic process"/>
    <property type="evidence" value="ECO:0007669"/>
    <property type="project" value="TreeGrafter"/>
</dbReference>
<dbReference type="GO" id="GO:0005524">
    <property type="term" value="F:ATP binding"/>
    <property type="evidence" value="ECO:0007669"/>
    <property type="project" value="UniProtKB-UniRule"/>
</dbReference>
<evidence type="ECO:0000256" key="2">
    <source>
        <dbReference type="ARBA" id="ARBA00004870"/>
    </source>
</evidence>
<organism evidence="14 15">
    <name type="scientific">Roseiconus nitratireducens</name>
    <dbReference type="NCBI Taxonomy" id="2605748"/>
    <lineage>
        <taxon>Bacteria</taxon>
        <taxon>Pseudomonadati</taxon>
        <taxon>Planctomycetota</taxon>
        <taxon>Planctomycetia</taxon>
        <taxon>Pirellulales</taxon>
        <taxon>Pirellulaceae</taxon>
        <taxon>Roseiconus</taxon>
    </lineage>
</organism>
<dbReference type="InterPro" id="IPR027417">
    <property type="entry name" value="P-loop_NTPase"/>
</dbReference>
<evidence type="ECO:0000256" key="1">
    <source>
        <dbReference type="ARBA" id="ARBA00002274"/>
    </source>
</evidence>
<dbReference type="HAMAP" id="MF_00409">
    <property type="entry name" value="LpxK"/>
    <property type="match status" value="1"/>
</dbReference>
<comment type="function">
    <text evidence="1 13">Transfers the gamma-phosphate of ATP to the 4'-position of a tetraacyldisaccharide 1-phosphate intermediate (termed DS-1-P) to form tetraacyldisaccharide 1,4'-bis-phosphate (lipid IVA).</text>
</comment>
<keyword evidence="10 13" id="KW-0067">ATP-binding</keyword>
<comment type="catalytic activity">
    <reaction evidence="13">
        <text>a lipid A disaccharide + ATP = a lipid IVA + ADP + H(+)</text>
        <dbReference type="Rhea" id="RHEA:67840"/>
        <dbReference type="ChEBI" id="CHEBI:15378"/>
        <dbReference type="ChEBI" id="CHEBI:30616"/>
        <dbReference type="ChEBI" id="CHEBI:176343"/>
        <dbReference type="ChEBI" id="CHEBI:176425"/>
        <dbReference type="ChEBI" id="CHEBI:456216"/>
        <dbReference type="EC" id="2.7.1.130"/>
    </reaction>
</comment>
<dbReference type="PANTHER" id="PTHR42724:SF1">
    <property type="entry name" value="TETRAACYLDISACCHARIDE 4'-KINASE, MITOCHONDRIAL-RELATED"/>
    <property type="match status" value="1"/>
</dbReference>
<dbReference type="EMBL" id="VWOX01000017">
    <property type="protein sequence ID" value="KAA5539723.1"/>
    <property type="molecule type" value="Genomic_DNA"/>
</dbReference>
<keyword evidence="5 13" id="KW-0444">Lipid biosynthesis</keyword>
<dbReference type="UniPathway" id="UPA00359">
    <property type="reaction ID" value="UER00482"/>
</dbReference>
<keyword evidence="9 13" id="KW-0418">Kinase</keyword>
<keyword evidence="15" id="KW-1185">Reference proteome</keyword>
<dbReference type="NCBIfam" id="TIGR00682">
    <property type="entry name" value="lpxK"/>
    <property type="match status" value="1"/>
</dbReference>
<dbReference type="PANTHER" id="PTHR42724">
    <property type="entry name" value="TETRAACYLDISACCHARIDE 4'-KINASE"/>
    <property type="match status" value="1"/>
</dbReference>